<evidence type="ECO:0000256" key="2">
    <source>
        <dbReference type="SAM" id="Phobius"/>
    </source>
</evidence>
<comment type="caution">
    <text evidence="3">The sequence shown here is derived from an EMBL/GenBank/DDBJ whole genome shotgun (WGS) entry which is preliminary data.</text>
</comment>
<feature type="transmembrane region" description="Helical" evidence="2">
    <location>
        <begin position="25"/>
        <end position="47"/>
    </location>
</feature>
<keyword evidence="2" id="KW-0812">Transmembrane</keyword>
<dbReference type="Proteomes" id="UP001314263">
    <property type="component" value="Unassembled WGS sequence"/>
</dbReference>
<accession>A0AAV1HSW9</accession>
<reference evidence="3 4" key="1">
    <citation type="submission" date="2023-10" db="EMBL/GenBank/DDBJ databases">
        <authorList>
            <person name="Maclean D."/>
            <person name="Macfadyen A."/>
        </authorList>
    </citation>
    <scope>NUCLEOTIDE SEQUENCE [LARGE SCALE GENOMIC DNA]</scope>
</reference>
<proteinExistence type="predicted"/>
<feature type="compositionally biased region" description="Basic and acidic residues" evidence="1">
    <location>
        <begin position="125"/>
        <end position="136"/>
    </location>
</feature>
<sequence length="171" mass="19209">MVDLDKWQSVGELGPIMRCDKMFGYWWWKVTFEWGILVGIMIAMASARVHVFRVMISCFLAVETVLLMDMANTAFFGYYILHHGEDMVRSKCLFSGLIIQCFFNGLLLVGLGTHDEYAAEAEQDYHPGKEHRHDPANPRPHTSGNTAASARTGAPAEVDIEIERRSAAEAV</sequence>
<name>A0AAV1HSW9_9CHLO</name>
<evidence type="ECO:0000313" key="3">
    <source>
        <dbReference type="EMBL" id="CAK0742041.1"/>
    </source>
</evidence>
<dbReference type="AlphaFoldDB" id="A0AAV1HSW9"/>
<keyword evidence="4" id="KW-1185">Reference proteome</keyword>
<feature type="compositionally biased region" description="Polar residues" evidence="1">
    <location>
        <begin position="140"/>
        <end position="149"/>
    </location>
</feature>
<feature type="region of interest" description="Disordered" evidence="1">
    <location>
        <begin position="125"/>
        <end position="159"/>
    </location>
</feature>
<organism evidence="3 4">
    <name type="scientific">Coccomyxa viridis</name>
    <dbReference type="NCBI Taxonomy" id="1274662"/>
    <lineage>
        <taxon>Eukaryota</taxon>
        <taxon>Viridiplantae</taxon>
        <taxon>Chlorophyta</taxon>
        <taxon>core chlorophytes</taxon>
        <taxon>Trebouxiophyceae</taxon>
        <taxon>Trebouxiophyceae incertae sedis</taxon>
        <taxon>Coccomyxaceae</taxon>
        <taxon>Coccomyxa</taxon>
    </lineage>
</organism>
<gene>
    <name evidence="3" type="ORF">CVIRNUC_001368</name>
</gene>
<feature type="transmembrane region" description="Helical" evidence="2">
    <location>
        <begin position="93"/>
        <end position="111"/>
    </location>
</feature>
<dbReference type="EMBL" id="CAUYUE010000002">
    <property type="protein sequence ID" value="CAK0742041.1"/>
    <property type="molecule type" value="Genomic_DNA"/>
</dbReference>
<feature type="transmembrane region" description="Helical" evidence="2">
    <location>
        <begin position="59"/>
        <end position="81"/>
    </location>
</feature>
<protein>
    <submittedName>
        <fullName evidence="3">Uncharacterized protein</fullName>
    </submittedName>
</protein>
<evidence type="ECO:0000313" key="4">
    <source>
        <dbReference type="Proteomes" id="UP001314263"/>
    </source>
</evidence>
<keyword evidence="2" id="KW-0472">Membrane</keyword>
<evidence type="ECO:0000256" key="1">
    <source>
        <dbReference type="SAM" id="MobiDB-lite"/>
    </source>
</evidence>
<keyword evidence="2" id="KW-1133">Transmembrane helix</keyword>